<organism evidence="1">
    <name type="scientific">hydrothermal vent metagenome</name>
    <dbReference type="NCBI Taxonomy" id="652676"/>
    <lineage>
        <taxon>unclassified sequences</taxon>
        <taxon>metagenomes</taxon>
        <taxon>ecological metagenomes</taxon>
    </lineage>
</organism>
<name>A0A3B0X1M3_9ZZZZ</name>
<dbReference type="EMBL" id="UOFF01000091">
    <property type="protein sequence ID" value="VAW55399.1"/>
    <property type="molecule type" value="Genomic_DNA"/>
</dbReference>
<evidence type="ECO:0000313" key="1">
    <source>
        <dbReference type="EMBL" id="VAW55399.1"/>
    </source>
</evidence>
<gene>
    <name evidence="1" type="ORF">MNBD_GAMMA07-648</name>
</gene>
<protein>
    <submittedName>
        <fullName evidence="1">Uncharacterized protein</fullName>
    </submittedName>
</protein>
<accession>A0A3B0X1M3</accession>
<sequence>MKIKSLILCFIFVLMAKPVFSKDIKSIEIFELSLTNCFNSMPTNNACLSELIKNHLPDGNDAITPIADQVEIFFIKWLDQETVENVYKTDQRDIGAFISYRNYIIEDSSASVILLEMTYRRVLGLWYVMSFNINSTQKEIREVLNY</sequence>
<dbReference type="AlphaFoldDB" id="A0A3B0X1M3"/>
<reference evidence="1" key="1">
    <citation type="submission" date="2018-06" db="EMBL/GenBank/DDBJ databases">
        <authorList>
            <person name="Zhirakovskaya E."/>
        </authorList>
    </citation>
    <scope>NUCLEOTIDE SEQUENCE</scope>
</reference>
<proteinExistence type="predicted"/>